<dbReference type="Pfam" id="PF03937">
    <property type="entry name" value="Sdh5"/>
    <property type="match status" value="1"/>
</dbReference>
<dbReference type="SUPFAM" id="SSF109910">
    <property type="entry name" value="YgfY-like"/>
    <property type="match status" value="1"/>
</dbReference>
<dbReference type="InterPro" id="IPR005631">
    <property type="entry name" value="SDH"/>
</dbReference>
<dbReference type="GO" id="GO:0006099">
    <property type="term" value="P:tricarboxylic acid cycle"/>
    <property type="evidence" value="ECO:0007669"/>
    <property type="project" value="TreeGrafter"/>
</dbReference>
<proteinExistence type="predicted"/>
<dbReference type="GO" id="GO:0034553">
    <property type="term" value="P:mitochondrial respiratory chain complex II assembly"/>
    <property type="evidence" value="ECO:0007669"/>
    <property type="project" value="TreeGrafter"/>
</dbReference>
<evidence type="ECO:0000256" key="2">
    <source>
        <dbReference type="ARBA" id="ARBA00023186"/>
    </source>
</evidence>
<dbReference type="Proteomes" id="UP000001876">
    <property type="component" value="Unassembled WGS sequence"/>
</dbReference>
<dbReference type="GO" id="GO:0006121">
    <property type="term" value="P:mitochondrial electron transport, succinate to ubiquinone"/>
    <property type="evidence" value="ECO:0007669"/>
    <property type="project" value="TreeGrafter"/>
</dbReference>
<dbReference type="STRING" id="564608.C1MKK9"/>
<dbReference type="Gene3D" id="1.10.150.250">
    <property type="entry name" value="Flavinator of succinate dehydrogenase"/>
    <property type="match status" value="1"/>
</dbReference>
<keyword evidence="2" id="KW-0143">Chaperone</keyword>
<evidence type="ECO:0000313" key="3">
    <source>
        <dbReference type="EMBL" id="EEH59390.1"/>
    </source>
</evidence>
<dbReference type="PANTHER" id="PTHR12469:SF2">
    <property type="entry name" value="SUCCINATE DEHYDROGENASE ASSEMBLY FACTOR 2, MITOCHONDRIAL"/>
    <property type="match status" value="1"/>
</dbReference>
<accession>C1MKK9</accession>
<dbReference type="OrthoDB" id="284292at2759"/>
<evidence type="ECO:0000256" key="1">
    <source>
        <dbReference type="ARBA" id="ARBA00023128"/>
    </source>
</evidence>
<dbReference type="GeneID" id="9681345"/>
<name>C1MKK9_MICPC</name>
<dbReference type="RefSeq" id="XP_003056014.1">
    <property type="nucleotide sequence ID" value="XM_003055968.1"/>
</dbReference>
<keyword evidence="1" id="KW-0496">Mitochondrion</keyword>
<reference evidence="3 4" key="1">
    <citation type="journal article" date="2009" name="Science">
        <title>Green evolution and dynamic adaptations revealed by genomes of the marine picoeukaryotes Micromonas.</title>
        <authorList>
            <person name="Worden A.Z."/>
            <person name="Lee J.H."/>
            <person name="Mock T."/>
            <person name="Rouze P."/>
            <person name="Simmons M.P."/>
            <person name="Aerts A.L."/>
            <person name="Allen A.E."/>
            <person name="Cuvelier M.L."/>
            <person name="Derelle E."/>
            <person name="Everett M.V."/>
            <person name="Foulon E."/>
            <person name="Grimwood J."/>
            <person name="Gundlach H."/>
            <person name="Henrissat B."/>
            <person name="Napoli C."/>
            <person name="McDonald S.M."/>
            <person name="Parker M.S."/>
            <person name="Rombauts S."/>
            <person name="Salamov A."/>
            <person name="Von Dassow P."/>
            <person name="Badger J.H."/>
            <person name="Coutinho P.M."/>
            <person name="Demir E."/>
            <person name="Dubchak I."/>
            <person name="Gentemann C."/>
            <person name="Eikrem W."/>
            <person name="Gready J.E."/>
            <person name="John U."/>
            <person name="Lanier W."/>
            <person name="Lindquist E.A."/>
            <person name="Lucas S."/>
            <person name="Mayer K.F."/>
            <person name="Moreau H."/>
            <person name="Not F."/>
            <person name="Otillar R."/>
            <person name="Panaud O."/>
            <person name="Pangilinan J."/>
            <person name="Paulsen I."/>
            <person name="Piegu B."/>
            <person name="Poliakov A."/>
            <person name="Robbens S."/>
            <person name="Schmutz J."/>
            <person name="Toulza E."/>
            <person name="Wyss T."/>
            <person name="Zelensky A."/>
            <person name="Zhou K."/>
            <person name="Armbrust E.V."/>
            <person name="Bhattacharya D."/>
            <person name="Goodenough U.W."/>
            <person name="Van de Peer Y."/>
            <person name="Grigoriev I.V."/>
        </authorList>
    </citation>
    <scope>NUCLEOTIDE SEQUENCE [LARGE SCALE GENOMIC DNA]</scope>
    <source>
        <strain evidence="3 4">CCMP1545</strain>
    </source>
</reference>
<sequence length="174" mass="20003">MLLIFRSAAPILGHASVALSCYNRLQSRNSDVQKPLFCSYSEKSQLHTDSVTPSYAERKHSKKLFNRLLYRAKQRGFLELDILVGKWAQRHLINRSEEFMASFSEVLDEENPELFKWLTGQEYPPSRLANNLAFISLQVHVITIMNQKSHRGARAEAGHSWLRGWSDGTTKQLL</sequence>
<dbReference type="eggNOG" id="KOG3326">
    <property type="taxonomic scope" value="Eukaryota"/>
</dbReference>
<keyword evidence="4" id="KW-1185">Reference proteome</keyword>
<dbReference type="PANTHER" id="PTHR12469">
    <property type="entry name" value="PROTEIN EMI5 HOMOLOG, MITOCHONDRIAL"/>
    <property type="match status" value="1"/>
</dbReference>
<evidence type="ECO:0000313" key="4">
    <source>
        <dbReference type="Proteomes" id="UP000001876"/>
    </source>
</evidence>
<dbReference type="InterPro" id="IPR036714">
    <property type="entry name" value="SDH_sf"/>
</dbReference>
<organism evidence="4">
    <name type="scientific">Micromonas pusilla (strain CCMP1545)</name>
    <name type="common">Picoplanktonic green alga</name>
    <dbReference type="NCBI Taxonomy" id="564608"/>
    <lineage>
        <taxon>Eukaryota</taxon>
        <taxon>Viridiplantae</taxon>
        <taxon>Chlorophyta</taxon>
        <taxon>Mamiellophyceae</taxon>
        <taxon>Mamiellales</taxon>
        <taxon>Mamiellaceae</taxon>
        <taxon>Micromonas</taxon>
    </lineage>
</organism>
<dbReference type="PROSITE" id="PS51257">
    <property type="entry name" value="PROKAR_LIPOPROTEIN"/>
    <property type="match status" value="1"/>
</dbReference>
<dbReference type="EMBL" id="GG663736">
    <property type="protein sequence ID" value="EEH59390.1"/>
    <property type="molecule type" value="Genomic_DNA"/>
</dbReference>
<gene>
    <name evidence="3" type="ORF">MICPUCDRAFT_70267</name>
</gene>
<protein>
    <submittedName>
        <fullName evidence="3">Predicted protein</fullName>
    </submittedName>
</protein>
<dbReference type="AlphaFoldDB" id="C1MKK9"/>
<dbReference type="GO" id="GO:0005739">
    <property type="term" value="C:mitochondrion"/>
    <property type="evidence" value="ECO:0007669"/>
    <property type="project" value="TreeGrafter"/>
</dbReference>
<dbReference type="FunFam" id="1.10.150.250:FF:000004">
    <property type="entry name" value="Succinate dehydrogenase assembly factor 2, mitochondrial"/>
    <property type="match status" value="1"/>
</dbReference>
<dbReference type="KEGG" id="mpp:MICPUCDRAFT_70267"/>